<dbReference type="EMBL" id="JAHDVG010000486">
    <property type="protein sequence ID" value="KAH1167673.1"/>
    <property type="molecule type" value="Genomic_DNA"/>
</dbReference>
<proteinExistence type="predicted"/>
<comment type="caution">
    <text evidence="1">The sequence shown here is derived from an EMBL/GenBank/DDBJ whole genome shotgun (WGS) entry which is preliminary data.</text>
</comment>
<name>A0A9D3WVZ3_9SAUR</name>
<dbReference type="Proteomes" id="UP000827986">
    <property type="component" value="Unassembled WGS sequence"/>
</dbReference>
<dbReference type="AlphaFoldDB" id="A0A9D3WVZ3"/>
<gene>
    <name evidence="1" type="ORF">KIL84_003156</name>
</gene>
<organism evidence="1 2">
    <name type="scientific">Mauremys mutica</name>
    <name type="common">yellowpond turtle</name>
    <dbReference type="NCBI Taxonomy" id="74926"/>
    <lineage>
        <taxon>Eukaryota</taxon>
        <taxon>Metazoa</taxon>
        <taxon>Chordata</taxon>
        <taxon>Craniata</taxon>
        <taxon>Vertebrata</taxon>
        <taxon>Euteleostomi</taxon>
        <taxon>Archelosauria</taxon>
        <taxon>Testudinata</taxon>
        <taxon>Testudines</taxon>
        <taxon>Cryptodira</taxon>
        <taxon>Durocryptodira</taxon>
        <taxon>Testudinoidea</taxon>
        <taxon>Geoemydidae</taxon>
        <taxon>Geoemydinae</taxon>
        <taxon>Mauremys</taxon>
    </lineage>
</organism>
<evidence type="ECO:0000313" key="2">
    <source>
        <dbReference type="Proteomes" id="UP000827986"/>
    </source>
</evidence>
<sequence>MPISSKHRFLVMVSWASVVDQPPSWTIRVSSYPWDFEKGEYLQRLSLARAADGARVTVWHKAGGEVPWRQGIIRIHSRTTEKYLLGGPEPPLVPIGTNPVPPVGSGVEVEWEALLASNSNY</sequence>
<accession>A0A9D3WVZ3</accession>
<protein>
    <submittedName>
        <fullName evidence="1">Uncharacterized protein</fullName>
    </submittedName>
</protein>
<evidence type="ECO:0000313" key="1">
    <source>
        <dbReference type="EMBL" id="KAH1167673.1"/>
    </source>
</evidence>
<reference evidence="1" key="1">
    <citation type="submission" date="2021-09" db="EMBL/GenBank/DDBJ databases">
        <title>The genome of Mauremys mutica provides insights into the evolution of semi-aquatic lifestyle.</title>
        <authorList>
            <person name="Gong S."/>
            <person name="Gao Y."/>
        </authorList>
    </citation>
    <scope>NUCLEOTIDE SEQUENCE</scope>
    <source>
        <strain evidence="1">MM-2020</strain>
        <tissue evidence="1">Muscle</tissue>
    </source>
</reference>
<keyword evidence="2" id="KW-1185">Reference proteome</keyword>